<dbReference type="AlphaFoldDB" id="A0A0J9UMD7"/>
<dbReference type="GeneID" id="28959461"/>
<dbReference type="EMBL" id="DS231699">
    <property type="protein sequence ID" value="KNB00639.1"/>
    <property type="molecule type" value="Genomic_DNA"/>
</dbReference>
<name>A0A0J9UMD7_FUSO4</name>
<dbReference type="KEGG" id="fox:FOXG_18755"/>
<organism evidence="1 2">
    <name type="scientific">Fusarium oxysporum f. sp. lycopersici (strain 4287 / CBS 123668 / FGSC 9935 / NRRL 34936)</name>
    <name type="common">Fusarium vascular wilt of tomato</name>
    <dbReference type="NCBI Taxonomy" id="426428"/>
    <lineage>
        <taxon>Eukaryota</taxon>
        <taxon>Fungi</taxon>
        <taxon>Dikarya</taxon>
        <taxon>Ascomycota</taxon>
        <taxon>Pezizomycotina</taxon>
        <taxon>Sordariomycetes</taxon>
        <taxon>Hypocreomycetidae</taxon>
        <taxon>Hypocreales</taxon>
        <taxon>Nectriaceae</taxon>
        <taxon>Fusarium</taxon>
        <taxon>Fusarium oxysporum species complex</taxon>
    </lineage>
</organism>
<sequence length="32" mass="3769">MSNGPGSGMWMCLWMQEPPRAQSPSDWFRHNF</sequence>
<dbReference type="Proteomes" id="UP000009097">
    <property type="component" value="Unassembled WGS sequence"/>
</dbReference>
<dbReference type="VEuPathDB" id="FungiDB:FOXG_18755"/>
<reference evidence="1" key="1">
    <citation type="submission" date="2007-04" db="EMBL/GenBank/DDBJ databases">
        <authorList>
            <consortium name="The Broad Institute Genome Sequencing Platform"/>
            <person name="Birren B."/>
            <person name="Lander E."/>
            <person name="Galagan J."/>
            <person name="Nusbaum C."/>
            <person name="Devon K."/>
            <person name="Ma L.-J."/>
            <person name="Jaffe D."/>
            <person name="Butler J."/>
            <person name="Alvarez P."/>
            <person name="Gnerre S."/>
            <person name="Grabherr M."/>
            <person name="Kleber M."/>
            <person name="Mauceli E."/>
            <person name="Brockman W."/>
            <person name="MacCallum I.A."/>
            <person name="Young S."/>
            <person name="LaButti K."/>
            <person name="DeCaprio D."/>
            <person name="Crawford M."/>
            <person name="Koehrsen M."/>
            <person name="Engels R."/>
            <person name="Montgomery P."/>
            <person name="Pearson M."/>
            <person name="Howarth C."/>
            <person name="Larson L."/>
            <person name="White J."/>
            <person name="O'Leary S."/>
            <person name="Kodira C."/>
            <person name="Zeng Q."/>
            <person name="Yandava C."/>
            <person name="Alvarado L."/>
            <person name="Kistler C."/>
            <person name="Shim W.-B."/>
            <person name="Kang S."/>
            <person name="Woloshuk C."/>
        </authorList>
    </citation>
    <scope>NUCLEOTIDE SEQUENCE</scope>
    <source>
        <strain evidence="1">4287</strain>
    </source>
</reference>
<accession>A0A0J9UMD7</accession>
<evidence type="ECO:0000313" key="1">
    <source>
        <dbReference type="EMBL" id="KNB00639.1"/>
    </source>
</evidence>
<evidence type="ECO:0000313" key="2">
    <source>
        <dbReference type="Proteomes" id="UP000009097"/>
    </source>
</evidence>
<protein>
    <submittedName>
        <fullName evidence="1">Uncharacterized protein</fullName>
    </submittedName>
</protein>
<gene>
    <name evidence="1" type="ORF">FOXG_18755</name>
</gene>
<reference evidence="1" key="2">
    <citation type="journal article" date="2010" name="Nature">
        <title>Comparative genomics reveals mobile pathogenicity chromosomes in Fusarium.</title>
        <authorList>
            <person name="Ma L.J."/>
            <person name="van der Does H.C."/>
            <person name="Borkovich K.A."/>
            <person name="Coleman J.J."/>
            <person name="Daboussi M.J."/>
            <person name="Di Pietro A."/>
            <person name="Dufresne M."/>
            <person name="Freitag M."/>
            <person name="Grabherr M."/>
            <person name="Henrissat B."/>
            <person name="Houterman P.M."/>
            <person name="Kang S."/>
            <person name="Shim W.B."/>
            <person name="Woloshuk C."/>
            <person name="Xie X."/>
            <person name="Xu J.R."/>
            <person name="Antoniw J."/>
            <person name="Baker S.E."/>
            <person name="Bluhm B.H."/>
            <person name="Breakspear A."/>
            <person name="Brown D.W."/>
            <person name="Butchko R.A."/>
            <person name="Chapman S."/>
            <person name="Coulson R."/>
            <person name="Coutinho P.M."/>
            <person name="Danchin E.G."/>
            <person name="Diener A."/>
            <person name="Gale L.R."/>
            <person name="Gardiner D.M."/>
            <person name="Goff S."/>
            <person name="Hammond-Kosack K.E."/>
            <person name="Hilburn K."/>
            <person name="Hua-Van A."/>
            <person name="Jonkers W."/>
            <person name="Kazan K."/>
            <person name="Kodira C.D."/>
            <person name="Koehrsen M."/>
            <person name="Kumar L."/>
            <person name="Lee Y.H."/>
            <person name="Li L."/>
            <person name="Manners J.M."/>
            <person name="Miranda-Saavedra D."/>
            <person name="Mukherjee M."/>
            <person name="Park G."/>
            <person name="Park J."/>
            <person name="Park S.Y."/>
            <person name="Proctor R.H."/>
            <person name="Regev A."/>
            <person name="Ruiz-Roldan M.C."/>
            <person name="Sain D."/>
            <person name="Sakthikumar S."/>
            <person name="Sykes S."/>
            <person name="Schwartz D.C."/>
            <person name="Turgeon B.G."/>
            <person name="Wapinski I."/>
            <person name="Yoder O."/>
            <person name="Young S."/>
            <person name="Zeng Q."/>
            <person name="Zhou S."/>
            <person name="Galagan J."/>
            <person name="Cuomo C.A."/>
            <person name="Kistler H.C."/>
            <person name="Rep M."/>
        </authorList>
    </citation>
    <scope>NUCLEOTIDE SEQUENCE [LARGE SCALE GENOMIC DNA]</scope>
    <source>
        <strain evidence="1">4287</strain>
    </source>
</reference>
<dbReference type="RefSeq" id="XP_018238684.1">
    <property type="nucleotide sequence ID" value="XM_018398890.1"/>
</dbReference>
<proteinExistence type="predicted"/>